<keyword evidence="1" id="KW-0812">Transmembrane</keyword>
<keyword evidence="3" id="KW-1185">Reference proteome</keyword>
<feature type="transmembrane region" description="Helical" evidence="1">
    <location>
        <begin position="21"/>
        <end position="39"/>
    </location>
</feature>
<protein>
    <recommendedName>
        <fullName evidence="4">NfeD-like C-terminal domain-containing protein</fullName>
    </recommendedName>
</protein>
<name>A0ABT3X0G8_9BACL</name>
<reference evidence="2 3" key="1">
    <citation type="submission" date="2022-11" db="EMBL/GenBank/DDBJ databases">
        <title>Study of microbial diversity in lake waters.</title>
        <authorList>
            <person name="Zhang J."/>
        </authorList>
    </citation>
    <scope>NUCLEOTIDE SEQUENCE [LARGE SCALE GENOMIC DNA]</scope>
    <source>
        <strain evidence="2 3">DT12</strain>
    </source>
</reference>
<evidence type="ECO:0008006" key="4">
    <source>
        <dbReference type="Google" id="ProtNLM"/>
    </source>
</evidence>
<keyword evidence="1" id="KW-1133">Transmembrane helix</keyword>
<gene>
    <name evidence="2" type="ORF">OS242_08155</name>
</gene>
<feature type="transmembrane region" description="Helical" evidence="1">
    <location>
        <begin position="45"/>
        <end position="66"/>
    </location>
</feature>
<proteinExistence type="predicted"/>
<sequence length="174" mass="19067">MKEHAVVWQGKRDRLRKTIGVAATVLLAVVATVVWQLIMGEQVRWMAMGIAVGVGIAVIVFNTMAYTNTMLVAMYFAAVAKLEEKPEEMDLYTGAVETVSRVEMPYIGLMYQITLVQGAEKVRLYCPGRLMTDVEKGKRVRVLAHEVFVAKVSLVGEGVSVGGGEREGESTRSA</sequence>
<comment type="caution">
    <text evidence="2">The sequence shown here is derived from an EMBL/GenBank/DDBJ whole genome shotgun (WGS) entry which is preliminary data.</text>
</comment>
<keyword evidence="1" id="KW-0472">Membrane</keyword>
<accession>A0ABT3X0G8</accession>
<organism evidence="2 3">
    <name type="scientific">Tumebacillus lacus</name>
    <dbReference type="NCBI Taxonomy" id="2995335"/>
    <lineage>
        <taxon>Bacteria</taxon>
        <taxon>Bacillati</taxon>
        <taxon>Bacillota</taxon>
        <taxon>Bacilli</taxon>
        <taxon>Bacillales</taxon>
        <taxon>Alicyclobacillaceae</taxon>
        <taxon>Tumebacillus</taxon>
    </lineage>
</organism>
<dbReference type="RefSeq" id="WP_267151185.1">
    <property type="nucleotide sequence ID" value="NZ_JAPMLT010000003.1"/>
</dbReference>
<evidence type="ECO:0000313" key="2">
    <source>
        <dbReference type="EMBL" id="MCX7569936.1"/>
    </source>
</evidence>
<dbReference type="Proteomes" id="UP001208017">
    <property type="component" value="Unassembled WGS sequence"/>
</dbReference>
<dbReference type="EMBL" id="JAPMLT010000003">
    <property type="protein sequence ID" value="MCX7569936.1"/>
    <property type="molecule type" value="Genomic_DNA"/>
</dbReference>
<evidence type="ECO:0000256" key="1">
    <source>
        <dbReference type="SAM" id="Phobius"/>
    </source>
</evidence>
<evidence type="ECO:0000313" key="3">
    <source>
        <dbReference type="Proteomes" id="UP001208017"/>
    </source>
</evidence>